<feature type="domain" description="HTH araC/xylS-type" evidence="4">
    <location>
        <begin position="164"/>
        <end position="265"/>
    </location>
</feature>
<dbReference type="Pfam" id="PF20240">
    <property type="entry name" value="DUF6597"/>
    <property type="match status" value="1"/>
</dbReference>
<dbReference type="SUPFAM" id="SSF46689">
    <property type="entry name" value="Homeodomain-like"/>
    <property type="match status" value="1"/>
</dbReference>
<dbReference type="InterPro" id="IPR009057">
    <property type="entry name" value="Homeodomain-like_sf"/>
</dbReference>
<dbReference type="PROSITE" id="PS01124">
    <property type="entry name" value="HTH_ARAC_FAMILY_2"/>
    <property type="match status" value="1"/>
</dbReference>
<dbReference type="RefSeq" id="WP_182298530.1">
    <property type="nucleotide sequence ID" value="NZ_CP041969.1"/>
</dbReference>
<dbReference type="PANTHER" id="PTHR46796">
    <property type="entry name" value="HTH-TYPE TRANSCRIPTIONAL ACTIVATOR RHAS-RELATED"/>
    <property type="match status" value="1"/>
</dbReference>
<evidence type="ECO:0000313" key="6">
    <source>
        <dbReference type="Proteomes" id="UP000515679"/>
    </source>
</evidence>
<evidence type="ECO:0000259" key="4">
    <source>
        <dbReference type="PROSITE" id="PS01124"/>
    </source>
</evidence>
<dbReference type="AlphaFoldDB" id="A0A7G5BZX2"/>
<dbReference type="EMBL" id="CP041969">
    <property type="protein sequence ID" value="QMV42506.1"/>
    <property type="molecule type" value="Genomic_DNA"/>
</dbReference>
<proteinExistence type="predicted"/>
<reference evidence="5 6" key="1">
    <citation type="submission" date="2019-07" db="EMBL/GenBank/DDBJ databases">
        <authorList>
            <person name="Kim J.K."/>
            <person name="Cheong H.-M."/>
            <person name="Choi Y."/>
            <person name="Hwang K.J."/>
            <person name="Lee S."/>
            <person name="Choi C."/>
        </authorList>
    </citation>
    <scope>NUCLEOTIDE SEQUENCE [LARGE SCALE GENOMIC DNA]</scope>
    <source>
        <strain evidence="5 6">KS 22</strain>
    </source>
</reference>
<protein>
    <submittedName>
        <fullName evidence="5">Helix-turn-helix transcriptional regulator</fullName>
    </submittedName>
</protein>
<evidence type="ECO:0000256" key="2">
    <source>
        <dbReference type="ARBA" id="ARBA00023125"/>
    </source>
</evidence>
<dbReference type="InterPro" id="IPR046532">
    <property type="entry name" value="DUF6597"/>
</dbReference>
<keyword evidence="1" id="KW-0805">Transcription regulation</keyword>
<dbReference type="InterPro" id="IPR018060">
    <property type="entry name" value="HTH_AraC"/>
</dbReference>
<dbReference type="Proteomes" id="UP000515679">
    <property type="component" value="Chromosome"/>
</dbReference>
<sequence length="273" mass="31270">MDPIADQSTKGILRADAGKRKFKLSRYEPAEELRSFIQHYWVVEWDLRGQEPYRQTVLSHPNVNLVFEPGLTRIYGIWEKTSTQILEGLGSVFAIKFNPGGFYPFWRKPLSSLTRRSIVLSDVFGEEADRLENEILGTSNVEEQVERINRFFLARLPDNEGNVELVNRMVATLVADRDILKVEQLAERYGVSVRTLQRLFDRYVGVSPKGVIQRFRLHEAAEKIEKGEAVDWPALSAEMGYFDQSHFIKDFKAYIGKTPDEYMRTISGTGTGG</sequence>
<dbReference type="GO" id="GO:0003700">
    <property type="term" value="F:DNA-binding transcription factor activity"/>
    <property type="evidence" value="ECO:0007669"/>
    <property type="project" value="InterPro"/>
</dbReference>
<dbReference type="SMART" id="SM00342">
    <property type="entry name" value="HTH_ARAC"/>
    <property type="match status" value="1"/>
</dbReference>
<dbReference type="KEGG" id="cchl:FPL14_15850"/>
<dbReference type="Pfam" id="PF12833">
    <property type="entry name" value="HTH_18"/>
    <property type="match status" value="1"/>
</dbReference>
<accession>A0A7G5BZX2</accession>
<gene>
    <name evidence="5" type="ORF">FPL14_15850</name>
</gene>
<keyword evidence="6" id="KW-1185">Reference proteome</keyword>
<keyword evidence="2" id="KW-0238">DNA-binding</keyword>
<evidence type="ECO:0000313" key="5">
    <source>
        <dbReference type="EMBL" id="QMV42506.1"/>
    </source>
</evidence>
<dbReference type="GO" id="GO:0043565">
    <property type="term" value="F:sequence-specific DNA binding"/>
    <property type="evidence" value="ECO:0007669"/>
    <property type="project" value="InterPro"/>
</dbReference>
<name>A0A7G5BZX2_9BACL</name>
<dbReference type="Gene3D" id="1.10.10.60">
    <property type="entry name" value="Homeodomain-like"/>
    <property type="match status" value="1"/>
</dbReference>
<keyword evidence="3" id="KW-0804">Transcription</keyword>
<dbReference type="InterPro" id="IPR050204">
    <property type="entry name" value="AraC_XylS_family_regulators"/>
</dbReference>
<evidence type="ECO:0000256" key="3">
    <source>
        <dbReference type="ARBA" id="ARBA00023163"/>
    </source>
</evidence>
<organism evidence="5 6">
    <name type="scientific">Cohnella cholangitidis</name>
    <dbReference type="NCBI Taxonomy" id="2598458"/>
    <lineage>
        <taxon>Bacteria</taxon>
        <taxon>Bacillati</taxon>
        <taxon>Bacillota</taxon>
        <taxon>Bacilli</taxon>
        <taxon>Bacillales</taxon>
        <taxon>Paenibacillaceae</taxon>
        <taxon>Cohnella</taxon>
    </lineage>
</organism>
<evidence type="ECO:0000256" key="1">
    <source>
        <dbReference type="ARBA" id="ARBA00023015"/>
    </source>
</evidence>